<dbReference type="GO" id="GO:0000049">
    <property type="term" value="F:tRNA binding"/>
    <property type="evidence" value="ECO:0007669"/>
    <property type="project" value="TreeGrafter"/>
</dbReference>
<dbReference type="PANTHER" id="PTHR15239:SF6">
    <property type="entry name" value="RIBOSOME QUALITY CONTROL COMPLEX SUBUNIT NEMF"/>
    <property type="match status" value="1"/>
</dbReference>
<evidence type="ECO:0000256" key="1">
    <source>
        <dbReference type="SAM" id="Coils"/>
    </source>
</evidence>
<feature type="domain" description="NFACT RNA-binding" evidence="3">
    <location>
        <begin position="391"/>
        <end position="481"/>
    </location>
</feature>
<sequence>MSLNCTEIDIVLSELDAEGAFIQDIVQPGYDSIALYLYKTSYNRAKCLYICLAPNECRLHETARTIPKNKTPLRFMEFLKSRIKGARIRSIEQIGQERIVRIRAVQGDVSYNLFIRLWSGAANIVVTDDSMHILDVFYRRPKRGEISGGTFSLPDTSQAHSQAKQSAPHKEFQKRDFTQGEYAECFRRSGVDPEALSFNEQLDKWYAEYGKTSSRTLLLAQAHKAYEQRVGRIQSAVLRLEEKRRTFLHADLYKRQGDLILANAHLFNEQSALAQQHTEARAYKESVPIECFDYESGKTVSIRIDPKKSAAENAADRYAEYKKARSGLADLEKDILDLKQELEDVRASYEEIKAEENPLRIRQFLQKKEQTQKPHEKKRPGVGFTIGEWQLFVGRSAAENDELLRRHVNGLDLWLHTRDWSGGYVFIKNRRGKTIPLDILIDAGNLAVFYSKARKAKTADVYYTQVKYLRRAKGAPKGTVLPTHEKNITITLDDERIRKMEKMKTHD</sequence>
<reference evidence="4 5" key="1">
    <citation type="submission" date="2013-04" db="EMBL/GenBank/DDBJ databases">
        <title>The Genome Sequence of Treponema maltophilum ATCC 51939.</title>
        <authorList>
            <consortium name="The Broad Institute Genomics Platform"/>
            <person name="Earl A."/>
            <person name="Ward D."/>
            <person name="Feldgarden M."/>
            <person name="Gevers D."/>
            <person name="Leonetti C."/>
            <person name="Blanton J.M."/>
            <person name="Dewhirst F.E."/>
            <person name="Izard J."/>
            <person name="Walker B."/>
            <person name="Young S."/>
            <person name="Zeng Q."/>
            <person name="Gargeya S."/>
            <person name="Fitzgerald M."/>
            <person name="Haas B."/>
            <person name="Abouelleil A."/>
            <person name="Allen A.W."/>
            <person name="Alvarado L."/>
            <person name="Arachchi H.M."/>
            <person name="Berlin A.M."/>
            <person name="Chapman S.B."/>
            <person name="Gainer-Dewar J."/>
            <person name="Goldberg J."/>
            <person name="Griggs A."/>
            <person name="Gujja S."/>
            <person name="Hansen M."/>
            <person name="Howarth C."/>
            <person name="Imamovic A."/>
            <person name="Ireland A."/>
            <person name="Larimer J."/>
            <person name="McCowan C."/>
            <person name="Murphy C."/>
            <person name="Pearson M."/>
            <person name="Poon T.W."/>
            <person name="Priest M."/>
            <person name="Roberts A."/>
            <person name="Saif S."/>
            <person name="Shea T."/>
            <person name="Sisk P."/>
            <person name="Sykes S."/>
            <person name="Wortman J."/>
            <person name="Nusbaum C."/>
            <person name="Birren B."/>
        </authorList>
    </citation>
    <scope>NUCLEOTIDE SEQUENCE [LARGE SCALE GENOMIC DNA]</scope>
    <source>
        <strain evidence="4 5">ATCC 51939</strain>
    </source>
</reference>
<dbReference type="InterPro" id="IPR008532">
    <property type="entry name" value="NFACT_RNA-bd"/>
</dbReference>
<dbReference type="EMBL" id="ATFF01000002">
    <property type="protein sequence ID" value="EPF32396.1"/>
    <property type="molecule type" value="Genomic_DNA"/>
</dbReference>
<evidence type="ECO:0000256" key="2">
    <source>
        <dbReference type="SAM" id="MobiDB-lite"/>
    </source>
</evidence>
<dbReference type="HOGENOM" id="CLU_022481_2_0_12"/>
<dbReference type="Proteomes" id="UP000014541">
    <property type="component" value="Unassembled WGS sequence"/>
</dbReference>
<protein>
    <recommendedName>
        <fullName evidence="3">NFACT RNA-binding domain-containing protein</fullName>
    </recommendedName>
</protein>
<keyword evidence="1" id="KW-0175">Coiled coil</keyword>
<gene>
    <name evidence="4" type="ORF">HMPREF9194_00394</name>
</gene>
<proteinExistence type="predicted"/>
<dbReference type="Pfam" id="PF05833">
    <property type="entry name" value="NFACT_N"/>
    <property type="match status" value="2"/>
</dbReference>
<dbReference type="GO" id="GO:0072344">
    <property type="term" value="P:rescue of stalled ribosome"/>
    <property type="evidence" value="ECO:0007669"/>
    <property type="project" value="TreeGrafter"/>
</dbReference>
<evidence type="ECO:0000313" key="4">
    <source>
        <dbReference type="EMBL" id="EPF32396.1"/>
    </source>
</evidence>
<dbReference type="InterPro" id="IPR051608">
    <property type="entry name" value="RQC_Subunit_NEMF"/>
</dbReference>
<dbReference type="GO" id="GO:0043023">
    <property type="term" value="F:ribosomal large subunit binding"/>
    <property type="evidence" value="ECO:0007669"/>
    <property type="project" value="TreeGrafter"/>
</dbReference>
<feature type="coiled-coil region" evidence="1">
    <location>
        <begin position="321"/>
        <end position="355"/>
    </location>
</feature>
<comment type="caution">
    <text evidence="4">The sequence shown here is derived from an EMBL/GenBank/DDBJ whole genome shotgun (WGS) entry which is preliminary data.</text>
</comment>
<accession>S3K5Y5</accession>
<name>S3K5Y5_TREMA</name>
<dbReference type="STRING" id="1125699.HMPREF9194_00394"/>
<organism evidence="4 5">
    <name type="scientific">Treponema maltophilum ATCC 51939</name>
    <dbReference type="NCBI Taxonomy" id="1125699"/>
    <lineage>
        <taxon>Bacteria</taxon>
        <taxon>Pseudomonadati</taxon>
        <taxon>Spirochaetota</taxon>
        <taxon>Spirochaetia</taxon>
        <taxon>Spirochaetales</taxon>
        <taxon>Treponemataceae</taxon>
        <taxon>Treponema</taxon>
    </lineage>
</organism>
<feature type="compositionally biased region" description="Polar residues" evidence="2">
    <location>
        <begin position="149"/>
        <end position="165"/>
    </location>
</feature>
<evidence type="ECO:0000259" key="3">
    <source>
        <dbReference type="Pfam" id="PF05670"/>
    </source>
</evidence>
<dbReference type="Pfam" id="PF05670">
    <property type="entry name" value="NFACT-R_1"/>
    <property type="match status" value="1"/>
</dbReference>
<dbReference type="eggNOG" id="COG1293">
    <property type="taxonomic scope" value="Bacteria"/>
</dbReference>
<dbReference type="PATRIC" id="fig|1125699.3.peg.396"/>
<dbReference type="RefSeq" id="WP_016524693.1">
    <property type="nucleotide sequence ID" value="NZ_KE332518.1"/>
</dbReference>
<keyword evidence="5" id="KW-1185">Reference proteome</keyword>
<dbReference type="Gene3D" id="2.30.310.10">
    <property type="entry name" value="ibrinogen binding protein from staphylococcus aureus domain"/>
    <property type="match status" value="1"/>
</dbReference>
<feature type="region of interest" description="Disordered" evidence="2">
    <location>
        <begin position="148"/>
        <end position="173"/>
    </location>
</feature>
<evidence type="ECO:0000313" key="5">
    <source>
        <dbReference type="Proteomes" id="UP000014541"/>
    </source>
</evidence>
<dbReference type="OrthoDB" id="9766163at2"/>
<dbReference type="PANTHER" id="PTHR15239">
    <property type="entry name" value="NUCLEAR EXPORT MEDIATOR FACTOR NEMF"/>
    <property type="match status" value="1"/>
</dbReference>
<dbReference type="GO" id="GO:1990112">
    <property type="term" value="C:RQC complex"/>
    <property type="evidence" value="ECO:0007669"/>
    <property type="project" value="TreeGrafter"/>
</dbReference>
<dbReference type="AlphaFoldDB" id="S3K5Y5"/>